<name>A0A444WS16_ARAHY</name>
<accession>A0A444WS16</accession>
<sequence length="400" mass="46911">MKFFPSSLTKNTFTWFSNLRPNSITTWNQLENAFHVQFYRGEMNVAVTDLVALKREDGETIDDYIIRFKNARSRCYVSLPESKVVKIAFMGLRFYMRQKLLNVHIPDLAHLTEKVRQTKLIKKEKEKYRSEQRSKNKSFTRKEKVDYVTMESSEEELDFKTEIDLAELKKGPPFVCSLLRKLPSNEKSNESKLKSGKRYSFDISKSYHIFDVLLKDKKLILPEGRTLLSVKDLKKKPYYKFHQATSHLINSCVRFRDLIQKVIIEGHLKFDDGKKEMKVDVGPFDTDVSFVEPCFGVNIVGISYDFDVPLDNFESQVRFVYPRAGDGLLNFLVQQKIKDRNVSLYPRCNAVFDAEAAAIFKKERMKKELAHRQEQARQRQLIRRIEGQRSKTPQQNVLYL</sequence>
<reference evidence="2 3" key="1">
    <citation type="submission" date="2019-01" db="EMBL/GenBank/DDBJ databases">
        <title>Sequencing of cultivated peanut Arachis hypogaea provides insights into genome evolution and oil improvement.</title>
        <authorList>
            <person name="Chen X."/>
        </authorList>
    </citation>
    <scope>NUCLEOTIDE SEQUENCE [LARGE SCALE GENOMIC DNA]</scope>
    <source>
        <strain evidence="3">cv. Fuhuasheng</strain>
        <tissue evidence="2">Leaves</tissue>
    </source>
</reference>
<dbReference type="PANTHER" id="PTHR33223">
    <property type="entry name" value="CCHC-TYPE DOMAIN-CONTAINING PROTEIN"/>
    <property type="match status" value="1"/>
</dbReference>
<dbReference type="Proteomes" id="UP000289738">
    <property type="component" value="Unassembled WGS sequence"/>
</dbReference>
<dbReference type="EMBL" id="SDMP01000021">
    <property type="protein sequence ID" value="RYQ80189.1"/>
    <property type="molecule type" value="Genomic_DNA"/>
</dbReference>
<dbReference type="Pfam" id="PF03732">
    <property type="entry name" value="Retrotrans_gag"/>
    <property type="match status" value="1"/>
</dbReference>
<protein>
    <recommendedName>
        <fullName evidence="1">Retrotransposon gag domain-containing protein</fullName>
    </recommendedName>
</protein>
<organism evidence="2 3">
    <name type="scientific">Arachis hypogaea</name>
    <name type="common">Peanut</name>
    <dbReference type="NCBI Taxonomy" id="3818"/>
    <lineage>
        <taxon>Eukaryota</taxon>
        <taxon>Viridiplantae</taxon>
        <taxon>Streptophyta</taxon>
        <taxon>Embryophyta</taxon>
        <taxon>Tracheophyta</taxon>
        <taxon>Spermatophyta</taxon>
        <taxon>Magnoliopsida</taxon>
        <taxon>eudicotyledons</taxon>
        <taxon>Gunneridae</taxon>
        <taxon>Pentapetalae</taxon>
        <taxon>rosids</taxon>
        <taxon>fabids</taxon>
        <taxon>Fabales</taxon>
        <taxon>Fabaceae</taxon>
        <taxon>Papilionoideae</taxon>
        <taxon>50 kb inversion clade</taxon>
        <taxon>dalbergioids sensu lato</taxon>
        <taxon>Dalbergieae</taxon>
        <taxon>Pterocarpus clade</taxon>
        <taxon>Arachis</taxon>
    </lineage>
</organism>
<evidence type="ECO:0000313" key="2">
    <source>
        <dbReference type="EMBL" id="RYQ80189.1"/>
    </source>
</evidence>
<feature type="domain" description="Retrotransposon gag" evidence="1">
    <location>
        <begin position="2"/>
        <end position="93"/>
    </location>
</feature>
<keyword evidence="3" id="KW-1185">Reference proteome</keyword>
<evidence type="ECO:0000259" key="1">
    <source>
        <dbReference type="Pfam" id="PF03732"/>
    </source>
</evidence>
<gene>
    <name evidence="2" type="ORF">Ahy_Scaffold1g106760</name>
</gene>
<dbReference type="AlphaFoldDB" id="A0A444WS16"/>
<proteinExistence type="predicted"/>
<evidence type="ECO:0000313" key="3">
    <source>
        <dbReference type="Proteomes" id="UP000289738"/>
    </source>
</evidence>
<dbReference type="PANTHER" id="PTHR33223:SF6">
    <property type="entry name" value="CCHC-TYPE DOMAIN-CONTAINING PROTEIN"/>
    <property type="match status" value="1"/>
</dbReference>
<comment type="caution">
    <text evidence="2">The sequence shown here is derived from an EMBL/GenBank/DDBJ whole genome shotgun (WGS) entry which is preliminary data.</text>
</comment>
<dbReference type="InterPro" id="IPR005162">
    <property type="entry name" value="Retrotrans_gag_dom"/>
</dbReference>